<gene>
    <name evidence="9" type="ORF">ACFOET_11280</name>
</gene>
<proteinExistence type="inferred from homology"/>
<evidence type="ECO:0000256" key="1">
    <source>
        <dbReference type="ARBA" id="ARBA00001913"/>
    </source>
</evidence>
<feature type="signal peptide" evidence="7">
    <location>
        <begin position="1"/>
        <end position="26"/>
    </location>
</feature>
<keyword evidence="3" id="KW-0479">Metal-binding</keyword>
<dbReference type="PROSITE" id="PS00149">
    <property type="entry name" value="SULFATASE_2"/>
    <property type="match status" value="1"/>
</dbReference>
<dbReference type="InterPro" id="IPR050738">
    <property type="entry name" value="Sulfatase"/>
</dbReference>
<evidence type="ECO:0000256" key="3">
    <source>
        <dbReference type="ARBA" id="ARBA00022723"/>
    </source>
</evidence>
<keyword evidence="4 7" id="KW-0732">Signal</keyword>
<dbReference type="EMBL" id="JBHRTA010000035">
    <property type="protein sequence ID" value="MFC3198193.1"/>
    <property type="molecule type" value="Genomic_DNA"/>
</dbReference>
<dbReference type="InterPro" id="IPR024607">
    <property type="entry name" value="Sulfatase_CS"/>
</dbReference>
<evidence type="ECO:0000256" key="6">
    <source>
        <dbReference type="ARBA" id="ARBA00022837"/>
    </source>
</evidence>
<feature type="domain" description="Sulfatase N-terminal" evidence="8">
    <location>
        <begin position="31"/>
        <end position="367"/>
    </location>
</feature>
<evidence type="ECO:0000256" key="7">
    <source>
        <dbReference type="SAM" id="SignalP"/>
    </source>
</evidence>
<evidence type="ECO:0000313" key="10">
    <source>
        <dbReference type="Proteomes" id="UP001595526"/>
    </source>
</evidence>
<dbReference type="InterPro" id="IPR017850">
    <property type="entry name" value="Alkaline_phosphatase_core_sf"/>
</dbReference>
<keyword evidence="6" id="KW-0106">Calcium</keyword>
<dbReference type="PROSITE" id="PS51257">
    <property type="entry name" value="PROKAR_LIPOPROTEIN"/>
    <property type="match status" value="1"/>
</dbReference>
<evidence type="ECO:0000256" key="4">
    <source>
        <dbReference type="ARBA" id="ARBA00022729"/>
    </source>
</evidence>
<protein>
    <submittedName>
        <fullName evidence="9">Sulfatase</fullName>
    </submittedName>
</protein>
<dbReference type="Pfam" id="PF00884">
    <property type="entry name" value="Sulfatase"/>
    <property type="match status" value="1"/>
</dbReference>
<dbReference type="InterPro" id="IPR000917">
    <property type="entry name" value="Sulfatase_N"/>
</dbReference>
<feature type="chain" id="PRO_5046594931" evidence="7">
    <location>
        <begin position="27"/>
        <end position="481"/>
    </location>
</feature>
<name>A0ABV7JN00_9SPHI</name>
<comment type="caution">
    <text evidence="9">The sequence shown here is derived from an EMBL/GenBank/DDBJ whole genome shotgun (WGS) entry which is preliminary data.</text>
</comment>
<reference evidence="10" key="1">
    <citation type="journal article" date="2019" name="Int. J. Syst. Evol. Microbiol.">
        <title>The Global Catalogue of Microorganisms (GCM) 10K type strain sequencing project: providing services to taxonomists for standard genome sequencing and annotation.</title>
        <authorList>
            <consortium name="The Broad Institute Genomics Platform"/>
            <consortium name="The Broad Institute Genome Sequencing Center for Infectious Disease"/>
            <person name="Wu L."/>
            <person name="Ma J."/>
        </authorList>
    </citation>
    <scope>NUCLEOTIDE SEQUENCE [LARGE SCALE GENOMIC DNA]</scope>
    <source>
        <strain evidence="10">KCTC 52416</strain>
    </source>
</reference>
<evidence type="ECO:0000256" key="5">
    <source>
        <dbReference type="ARBA" id="ARBA00022801"/>
    </source>
</evidence>
<dbReference type="Gene3D" id="3.40.720.10">
    <property type="entry name" value="Alkaline Phosphatase, subunit A"/>
    <property type="match status" value="1"/>
</dbReference>
<dbReference type="PANTHER" id="PTHR42693:SF42">
    <property type="entry name" value="ARYLSULFATASE G"/>
    <property type="match status" value="1"/>
</dbReference>
<sequence>MTNRTNRWVLGIVALGLVGCGGSQNAGDSRPNIILITIDDLGWADVGCYGSTYYETPNIDRLAAEGMRFTTAYAAAAICSPTRAALMTGKAPARTGITDWIRARFQGGDIPADHTYRRTYEGGPGDSLLTPSNPLWLEREETTIAEALKGVGYATAHIGKWHLGPDDWYPEKQGFDINIGGSDYGQPPSYFDPYSNEKLSGIYNIPPRKTGEYLVDRLADEAVTFIANHRDSPFFLNMADYAVHTPIQGKPELVEKYKNKPSTSGQQNPEYAAMVESMDMLVGRIMHTVDSLGIAENTLIVFTSDNGGLLRVTDNTPLRSGKGFPYEGGIRVPFIVRHVGTVTPGQIVDEPVISHDLFPTFCTLAGADAGDLSQLDGVSLAELLTNGGELDPRPLFWHFPHYRYHDEVPYSIIRQGDWKLIKRYQGNRYELFNLANDPRETEDVAARFPDRVSQLDGQLAGWLEGVDAALPKVNPDYSPSK</sequence>
<organism evidence="9 10">
    <name type="scientific">Parapedobacter deserti</name>
    <dbReference type="NCBI Taxonomy" id="1912957"/>
    <lineage>
        <taxon>Bacteria</taxon>
        <taxon>Pseudomonadati</taxon>
        <taxon>Bacteroidota</taxon>
        <taxon>Sphingobacteriia</taxon>
        <taxon>Sphingobacteriales</taxon>
        <taxon>Sphingobacteriaceae</taxon>
        <taxon>Parapedobacter</taxon>
    </lineage>
</organism>
<dbReference type="Proteomes" id="UP001595526">
    <property type="component" value="Unassembled WGS sequence"/>
</dbReference>
<keyword evidence="10" id="KW-1185">Reference proteome</keyword>
<accession>A0ABV7JN00</accession>
<dbReference type="RefSeq" id="WP_379022615.1">
    <property type="nucleotide sequence ID" value="NZ_JBHRTA010000035.1"/>
</dbReference>
<evidence type="ECO:0000313" key="9">
    <source>
        <dbReference type="EMBL" id="MFC3198193.1"/>
    </source>
</evidence>
<dbReference type="Gene3D" id="3.30.1120.10">
    <property type="match status" value="1"/>
</dbReference>
<comment type="cofactor">
    <cofactor evidence="1">
        <name>Ca(2+)</name>
        <dbReference type="ChEBI" id="CHEBI:29108"/>
    </cofactor>
</comment>
<evidence type="ECO:0000259" key="8">
    <source>
        <dbReference type="Pfam" id="PF00884"/>
    </source>
</evidence>
<dbReference type="PROSITE" id="PS00523">
    <property type="entry name" value="SULFATASE_1"/>
    <property type="match status" value="1"/>
</dbReference>
<keyword evidence="5" id="KW-0378">Hydrolase</keyword>
<dbReference type="SUPFAM" id="SSF53649">
    <property type="entry name" value="Alkaline phosphatase-like"/>
    <property type="match status" value="1"/>
</dbReference>
<dbReference type="CDD" id="cd16144">
    <property type="entry name" value="ARS_like"/>
    <property type="match status" value="1"/>
</dbReference>
<comment type="similarity">
    <text evidence="2">Belongs to the sulfatase family.</text>
</comment>
<dbReference type="PANTHER" id="PTHR42693">
    <property type="entry name" value="ARYLSULFATASE FAMILY MEMBER"/>
    <property type="match status" value="1"/>
</dbReference>
<evidence type="ECO:0000256" key="2">
    <source>
        <dbReference type="ARBA" id="ARBA00008779"/>
    </source>
</evidence>